<sequence>MSAAGRRATPALQSLAAAGVWHRVYTYDPQTSGKGFGLDAAQKLAIAPQRIYKTLLVESSDRGLANAVIAVSDMLHLKRLATALGTKRVEMADPKLAQQKTGYVLGGISPLGQRTRLPLVVDDSVRDNETIWVSGGRRGVSIEIRTDDFLTITSAVVANISR</sequence>
<keyword evidence="7" id="KW-1185">Reference proteome</keyword>
<dbReference type="InterPro" id="IPR004369">
    <property type="entry name" value="Prolyl-tRNA_editing_YbaK/EbsC"/>
</dbReference>
<organism evidence="6 7">
    <name type="scientific">Enteractinococcus coprophilus</name>
    <dbReference type="NCBI Taxonomy" id="1027633"/>
    <lineage>
        <taxon>Bacteria</taxon>
        <taxon>Bacillati</taxon>
        <taxon>Actinomycetota</taxon>
        <taxon>Actinomycetes</taxon>
        <taxon>Micrococcales</taxon>
        <taxon>Micrococcaceae</taxon>
    </lineage>
</organism>
<keyword evidence="2 4" id="KW-0648">Protein biosynthesis</keyword>
<dbReference type="SUPFAM" id="SSF55826">
    <property type="entry name" value="YbaK/ProRS associated domain"/>
    <property type="match status" value="1"/>
</dbReference>
<dbReference type="PANTHER" id="PTHR30411">
    <property type="entry name" value="CYTOPLASMIC PROTEIN"/>
    <property type="match status" value="1"/>
</dbReference>
<dbReference type="EMBL" id="VFOU01000002">
    <property type="protein sequence ID" value="TQL72576.1"/>
    <property type="molecule type" value="Genomic_DNA"/>
</dbReference>
<accession>A0A543AJ75</accession>
<reference evidence="6 7" key="1">
    <citation type="submission" date="2019-06" db="EMBL/GenBank/DDBJ databases">
        <title>Sequencing the genomes of 1000 actinobacteria strains.</title>
        <authorList>
            <person name="Klenk H.-P."/>
        </authorList>
    </citation>
    <scope>NUCLEOTIDE SEQUENCE [LARGE SCALE GENOMIC DNA]</scope>
    <source>
        <strain evidence="6 7">DSM 24083</strain>
    </source>
</reference>
<dbReference type="GO" id="GO:0002161">
    <property type="term" value="F:aminoacyl-tRNA deacylase activity"/>
    <property type="evidence" value="ECO:0007669"/>
    <property type="project" value="InterPro"/>
</dbReference>
<keyword evidence="3 4" id="KW-0456">Lyase</keyword>
<dbReference type="OrthoDB" id="9809296at2"/>
<comment type="similarity">
    <text evidence="1 4">Belongs to the prolyl-tRNA editing family. YbaK/EbsC subfamily.</text>
</comment>
<protein>
    <recommendedName>
        <fullName evidence="4">Cys-tRNA(Pro)/Cys-tRNA(Cys) deacylase</fullName>
        <ecNumber evidence="4">4.2.-.-</ecNumber>
    </recommendedName>
</protein>
<dbReference type="AlphaFoldDB" id="A0A543AJ75"/>
<dbReference type="InterPro" id="IPR036754">
    <property type="entry name" value="YbaK/aa-tRNA-synt-asso_dom_sf"/>
</dbReference>
<evidence type="ECO:0000259" key="5">
    <source>
        <dbReference type="Pfam" id="PF04073"/>
    </source>
</evidence>
<evidence type="ECO:0000256" key="1">
    <source>
        <dbReference type="ARBA" id="ARBA00009798"/>
    </source>
</evidence>
<dbReference type="CDD" id="cd00002">
    <property type="entry name" value="YbaK_deacylase"/>
    <property type="match status" value="1"/>
</dbReference>
<dbReference type="RefSeq" id="WP_141865803.1">
    <property type="nucleotide sequence ID" value="NZ_BAABAN010000004.1"/>
</dbReference>
<dbReference type="EC" id="4.2.-.-" evidence="4"/>
<dbReference type="Gene3D" id="3.90.960.10">
    <property type="entry name" value="YbaK/aminoacyl-tRNA synthetase-associated domain"/>
    <property type="match status" value="1"/>
</dbReference>
<dbReference type="Pfam" id="PF04073">
    <property type="entry name" value="tRNA_edit"/>
    <property type="match status" value="1"/>
</dbReference>
<dbReference type="InterPro" id="IPR007214">
    <property type="entry name" value="YbaK/aa-tRNA-synth-assoc-dom"/>
</dbReference>
<proteinExistence type="inferred from homology"/>
<name>A0A543AJ75_9MICC</name>
<dbReference type="GO" id="GO:0006412">
    <property type="term" value="P:translation"/>
    <property type="evidence" value="ECO:0007669"/>
    <property type="project" value="UniProtKB-KW"/>
</dbReference>
<comment type="caution">
    <text evidence="6">The sequence shown here is derived from an EMBL/GenBank/DDBJ whole genome shotgun (WGS) entry which is preliminary data.</text>
</comment>
<dbReference type="PANTHER" id="PTHR30411:SF0">
    <property type="entry name" value="CYS-TRNA(PRO)_CYS-TRNA(CYS) DEACYLASE YBAK"/>
    <property type="match status" value="1"/>
</dbReference>
<evidence type="ECO:0000313" key="7">
    <source>
        <dbReference type="Proteomes" id="UP000319746"/>
    </source>
</evidence>
<evidence type="ECO:0000256" key="4">
    <source>
        <dbReference type="PIRNR" id="PIRNR006181"/>
    </source>
</evidence>
<evidence type="ECO:0000256" key="2">
    <source>
        <dbReference type="ARBA" id="ARBA00022917"/>
    </source>
</evidence>
<evidence type="ECO:0000313" key="6">
    <source>
        <dbReference type="EMBL" id="TQL72576.1"/>
    </source>
</evidence>
<dbReference type="Proteomes" id="UP000319746">
    <property type="component" value="Unassembled WGS sequence"/>
</dbReference>
<dbReference type="GO" id="GO:0016829">
    <property type="term" value="F:lyase activity"/>
    <property type="evidence" value="ECO:0007669"/>
    <property type="project" value="UniProtKB-KW"/>
</dbReference>
<evidence type="ECO:0000256" key="3">
    <source>
        <dbReference type="ARBA" id="ARBA00023239"/>
    </source>
</evidence>
<dbReference type="PIRSF" id="PIRSF006181">
    <property type="entry name" value="EbsC_YbaK"/>
    <property type="match status" value="1"/>
</dbReference>
<feature type="domain" description="YbaK/aminoacyl-tRNA synthetase-associated" evidence="5">
    <location>
        <begin position="39"/>
        <end position="151"/>
    </location>
</feature>
<gene>
    <name evidence="6" type="ORF">FB556_1237</name>
</gene>